<sequence length="128" mass="14316">MANSASPPEPHSSNEMGPTAVMRPCKFHSLSLHFKRIVNRCQSLVTGPRLCSHGIPKMMSNPLIGRYIQINGYMQTLNFQRDTSKNPYTAQRSTIRHLHHHGIGGHGCLLQLLGEFFSHKVQGRATVD</sequence>
<dbReference type="AlphaFoldDB" id="A0AAV2FC81"/>
<reference evidence="1 2" key="1">
    <citation type="submission" date="2024-04" db="EMBL/GenBank/DDBJ databases">
        <authorList>
            <person name="Fracassetti M."/>
        </authorList>
    </citation>
    <scope>NUCLEOTIDE SEQUENCE [LARGE SCALE GENOMIC DNA]</scope>
</reference>
<accession>A0AAV2FC81</accession>
<dbReference type="EMBL" id="OZ034819">
    <property type="protein sequence ID" value="CAL1395896.1"/>
    <property type="molecule type" value="Genomic_DNA"/>
</dbReference>
<protein>
    <submittedName>
        <fullName evidence="1">Uncharacterized protein</fullName>
    </submittedName>
</protein>
<evidence type="ECO:0000313" key="2">
    <source>
        <dbReference type="Proteomes" id="UP001497516"/>
    </source>
</evidence>
<keyword evidence="2" id="KW-1185">Reference proteome</keyword>
<organism evidence="1 2">
    <name type="scientific">Linum trigynum</name>
    <dbReference type="NCBI Taxonomy" id="586398"/>
    <lineage>
        <taxon>Eukaryota</taxon>
        <taxon>Viridiplantae</taxon>
        <taxon>Streptophyta</taxon>
        <taxon>Embryophyta</taxon>
        <taxon>Tracheophyta</taxon>
        <taxon>Spermatophyta</taxon>
        <taxon>Magnoliopsida</taxon>
        <taxon>eudicotyledons</taxon>
        <taxon>Gunneridae</taxon>
        <taxon>Pentapetalae</taxon>
        <taxon>rosids</taxon>
        <taxon>fabids</taxon>
        <taxon>Malpighiales</taxon>
        <taxon>Linaceae</taxon>
        <taxon>Linum</taxon>
    </lineage>
</organism>
<proteinExistence type="predicted"/>
<dbReference type="Proteomes" id="UP001497516">
    <property type="component" value="Chromosome 6"/>
</dbReference>
<gene>
    <name evidence="1" type="ORF">LTRI10_LOCUS36294</name>
</gene>
<name>A0AAV2FC81_9ROSI</name>
<evidence type="ECO:0000313" key="1">
    <source>
        <dbReference type="EMBL" id="CAL1395896.1"/>
    </source>
</evidence>